<proteinExistence type="predicted"/>
<name>A0A8S5RTE2_9CAUD</name>
<reference evidence="2" key="1">
    <citation type="journal article" date="2021" name="Proc. Natl. Acad. Sci. U.S.A.">
        <title>A Catalog of Tens of Thousands of Viruses from Human Metagenomes Reveals Hidden Associations with Chronic Diseases.</title>
        <authorList>
            <person name="Tisza M.J."/>
            <person name="Buck C.B."/>
        </authorList>
    </citation>
    <scope>NUCLEOTIDE SEQUENCE</scope>
    <source>
        <strain evidence="2">Cttzo28</strain>
    </source>
</reference>
<protein>
    <submittedName>
        <fullName evidence="2">Holin</fullName>
    </submittedName>
</protein>
<evidence type="ECO:0000256" key="1">
    <source>
        <dbReference type="SAM" id="Phobius"/>
    </source>
</evidence>
<dbReference type="Pfam" id="PF16079">
    <property type="entry name" value="Phage_holin_5_2"/>
    <property type="match status" value="1"/>
</dbReference>
<keyword evidence="1" id="KW-1133">Transmembrane helix</keyword>
<feature type="transmembrane region" description="Helical" evidence="1">
    <location>
        <begin position="37"/>
        <end position="55"/>
    </location>
</feature>
<keyword evidence="1" id="KW-0472">Membrane</keyword>
<accession>A0A8S5RTE2</accession>
<feature type="transmembrane region" description="Helical" evidence="1">
    <location>
        <begin position="67"/>
        <end position="87"/>
    </location>
</feature>
<keyword evidence="1" id="KW-0812">Transmembrane</keyword>
<evidence type="ECO:0000313" key="2">
    <source>
        <dbReference type="EMBL" id="DAE92794.1"/>
    </source>
</evidence>
<organism evidence="2">
    <name type="scientific">Ackermannviridae sp</name>
    <dbReference type="NCBI Taxonomy" id="2831612"/>
    <lineage>
        <taxon>Viruses</taxon>
        <taxon>Duplodnaviria</taxon>
        <taxon>Heunggongvirae</taxon>
        <taxon>Uroviricota</taxon>
        <taxon>Caudoviricetes</taxon>
        <taxon>Pantevenvirales</taxon>
        <taxon>Ackermannviridae</taxon>
    </lineage>
</organism>
<sequence>MSIDYTNYIKPEMLVLIPALVYIGYCLKTSTAVKDKLIPALLAAAGVLLAVLYVLSTTVVAGPQDAAQAVFTAIVQGVLCAAGAVYADQCVKQSKKSE</sequence>
<dbReference type="EMBL" id="BK055796">
    <property type="protein sequence ID" value="DAE92794.1"/>
    <property type="molecule type" value="Genomic_DNA"/>
</dbReference>
<dbReference type="InterPro" id="IPR032111">
    <property type="entry name" value="Clostridium_phage_holin"/>
</dbReference>